<keyword evidence="5" id="KW-1185">Reference proteome</keyword>
<reference evidence="4 5" key="1">
    <citation type="submission" date="2016-11" db="EMBL/GenBank/DDBJ databases">
        <title>Draft Genome Assembly of Colletotrichum chlorophyti a pathogen of herbaceous plants.</title>
        <authorList>
            <person name="Gan P."/>
            <person name="Narusaka M."/>
            <person name="Tsushima A."/>
            <person name="Narusaka Y."/>
            <person name="Takano Y."/>
            <person name="Shirasu K."/>
        </authorList>
    </citation>
    <scope>NUCLEOTIDE SEQUENCE [LARGE SCALE GENOMIC DNA]</scope>
    <source>
        <strain evidence="4 5">NTL11</strain>
    </source>
</reference>
<comment type="caution">
    <text evidence="4">The sequence shown here is derived from an EMBL/GenBank/DDBJ whole genome shotgun (WGS) entry which is preliminary data.</text>
</comment>
<name>A0A1Q8RQA4_9PEZI</name>
<feature type="signal peptide" evidence="3">
    <location>
        <begin position="1"/>
        <end position="18"/>
    </location>
</feature>
<feature type="transmembrane region" description="Helical" evidence="2">
    <location>
        <begin position="229"/>
        <end position="249"/>
    </location>
</feature>
<evidence type="ECO:0000313" key="5">
    <source>
        <dbReference type="Proteomes" id="UP000186583"/>
    </source>
</evidence>
<evidence type="ECO:0000256" key="2">
    <source>
        <dbReference type="SAM" id="Phobius"/>
    </source>
</evidence>
<evidence type="ECO:0000313" key="4">
    <source>
        <dbReference type="EMBL" id="OLN86509.1"/>
    </source>
</evidence>
<organism evidence="4 5">
    <name type="scientific">Colletotrichum chlorophyti</name>
    <dbReference type="NCBI Taxonomy" id="708187"/>
    <lineage>
        <taxon>Eukaryota</taxon>
        <taxon>Fungi</taxon>
        <taxon>Dikarya</taxon>
        <taxon>Ascomycota</taxon>
        <taxon>Pezizomycotina</taxon>
        <taxon>Sordariomycetes</taxon>
        <taxon>Hypocreomycetidae</taxon>
        <taxon>Glomerellales</taxon>
        <taxon>Glomerellaceae</taxon>
        <taxon>Colletotrichum</taxon>
    </lineage>
</organism>
<accession>A0A1Q8RQA4</accession>
<keyword evidence="2" id="KW-0472">Membrane</keyword>
<keyword evidence="2" id="KW-1133">Transmembrane helix</keyword>
<feature type="region of interest" description="Disordered" evidence="1">
    <location>
        <begin position="257"/>
        <end position="277"/>
    </location>
</feature>
<keyword evidence="2" id="KW-0812">Transmembrane</keyword>
<proteinExistence type="predicted"/>
<feature type="compositionally biased region" description="Pro residues" evidence="1">
    <location>
        <begin position="371"/>
        <end position="381"/>
    </location>
</feature>
<dbReference type="Proteomes" id="UP000186583">
    <property type="component" value="Unassembled WGS sequence"/>
</dbReference>
<dbReference type="OrthoDB" id="4499262at2759"/>
<feature type="chain" id="PRO_5013248983" evidence="3">
    <location>
        <begin position="19"/>
        <end position="398"/>
    </location>
</feature>
<dbReference type="EMBL" id="MPGH01000127">
    <property type="protein sequence ID" value="OLN86509.1"/>
    <property type="molecule type" value="Genomic_DNA"/>
</dbReference>
<gene>
    <name evidence="4" type="ORF">CCHL11_08442</name>
</gene>
<dbReference type="AlphaFoldDB" id="A0A1Q8RQA4"/>
<feature type="region of interest" description="Disordered" evidence="1">
    <location>
        <begin position="351"/>
        <end position="398"/>
    </location>
</feature>
<keyword evidence="3" id="KW-0732">Signal</keyword>
<evidence type="ECO:0000256" key="1">
    <source>
        <dbReference type="SAM" id="MobiDB-lite"/>
    </source>
</evidence>
<dbReference type="STRING" id="708187.A0A1Q8RQA4"/>
<sequence>MTTSTILSIVALALLAGAAPDRRYAAINMSPAGALVPRFFIDAPQLAIRDGEHPPYVKPDNNAWCCPLGSLCDSKCSPTAYQCPTTVTLTVTRTQAGSAQAATTSLTTSVSSACCGRTCPSPSSFRCEARFGGGCCAYGETCISSSGCVRTVTQSTSASALLTAADPGCTAATQHACDDGRGGCCDDLEHCTIVSGTAACAPGNPTATDVLIMTSSGGGGLSAGAKAGIGVGVSVVGCVLVGLSAWFCLVRRRRGTTATGSQRPSRGGRAMSDVTGAGRRGATQDYFGPEAVAGPYTDTATVTSEATTPGMARGVPVQAHAPSDIAAPVEIDSRGVKRGYAHHVTAVPAGHSILGTTDGRHELYGSEMLSPPSPMPSPPLVSPGSPRSVSVLDRSPVG</sequence>
<evidence type="ECO:0000256" key="3">
    <source>
        <dbReference type="SAM" id="SignalP"/>
    </source>
</evidence>
<protein>
    <submittedName>
        <fullName evidence="4">Uncharacterized protein</fullName>
    </submittedName>
</protein>